<dbReference type="STRING" id="582692.SAMN05720606_10476"/>
<evidence type="ECO:0000256" key="2">
    <source>
        <dbReference type="ARBA" id="ARBA00022448"/>
    </source>
</evidence>
<feature type="transmembrane region" description="Helical" evidence="7">
    <location>
        <begin position="42"/>
        <end position="63"/>
    </location>
</feature>
<feature type="transmembrane region" description="Helical" evidence="7">
    <location>
        <begin position="182"/>
        <end position="215"/>
    </location>
</feature>
<dbReference type="SUPFAM" id="SSF103473">
    <property type="entry name" value="MFS general substrate transporter"/>
    <property type="match status" value="1"/>
</dbReference>
<accession>A0A1G5F6M6</accession>
<evidence type="ECO:0000256" key="5">
    <source>
        <dbReference type="ARBA" id="ARBA00022989"/>
    </source>
</evidence>
<feature type="transmembrane region" description="Helical" evidence="7">
    <location>
        <begin position="339"/>
        <end position="361"/>
    </location>
</feature>
<dbReference type="Pfam" id="PF05977">
    <property type="entry name" value="MFS_3"/>
    <property type="match status" value="1"/>
</dbReference>
<name>A0A1G5F6M6_9BACL</name>
<dbReference type="PRINTS" id="PR01988">
    <property type="entry name" value="EXPORTERBACE"/>
</dbReference>
<dbReference type="EMBL" id="FMVM01000004">
    <property type="protein sequence ID" value="SCY34857.1"/>
    <property type="molecule type" value="Genomic_DNA"/>
</dbReference>
<dbReference type="InterPro" id="IPR022324">
    <property type="entry name" value="Bacilysin_exporter_BacE_put"/>
</dbReference>
<dbReference type="PANTHER" id="PTHR43266">
    <property type="entry name" value="MACROLIDE-EFFLUX PROTEIN"/>
    <property type="match status" value="1"/>
</dbReference>
<feature type="transmembrane region" description="Helical" evidence="7">
    <location>
        <begin position="284"/>
        <end position="303"/>
    </location>
</feature>
<feature type="transmembrane region" description="Helical" evidence="7">
    <location>
        <begin position="373"/>
        <end position="396"/>
    </location>
</feature>
<comment type="subcellular location">
    <subcellularLocation>
        <location evidence="1">Cell membrane</location>
        <topology evidence="1">Multi-pass membrane protein</topology>
    </subcellularLocation>
</comment>
<feature type="transmembrane region" description="Helical" evidence="7">
    <location>
        <begin position="114"/>
        <end position="136"/>
    </location>
</feature>
<evidence type="ECO:0000256" key="3">
    <source>
        <dbReference type="ARBA" id="ARBA00022475"/>
    </source>
</evidence>
<evidence type="ECO:0000313" key="8">
    <source>
        <dbReference type="EMBL" id="SCY34857.1"/>
    </source>
</evidence>
<keyword evidence="4 7" id="KW-0812">Transmembrane</keyword>
<evidence type="ECO:0000313" key="9">
    <source>
        <dbReference type="Proteomes" id="UP000198538"/>
    </source>
</evidence>
<sequence length="430" mass="45865">MGMNPSSEPEAAATAYPGGQAILQSSEAPRTLWRNRTFRRILYGYGISVFGDCFNSIAISLWVLQTTGSAKSMAAVQICNMVVSFLFGSVAGTVADRLDRRKLMLASDVFRGVIALLVAVSLFSWHVPFPVLLLLLSLSMFSSLFQAPAFHASAASIVGKEHIQQATGTIHLVDNLARISGLAAAGVAVAAFGGFVAILITGATFLLSAICVLLAGRFPQVMRASGDPKSFAQAWRSSFAYIYRSRLIRSIVLLNPLILLFFMSAMMLIQVMAVNVWKANPVQFGLIETCIPLGYMIGSGVLIASGKRLKHRGRWVFIGLLVLGPVYMLLANVSSPLMALPLIIGGGAMFACCTMLTQIMLRTAVPDEMQGSVYGVVGTITSTAPILGLTVVSIFADHWGAAAVLEGIGMMLLATGIIAITTLKSIRTYT</sequence>
<dbReference type="RefSeq" id="WP_090917492.1">
    <property type="nucleotide sequence ID" value="NZ_FMVM01000004.1"/>
</dbReference>
<keyword evidence="3" id="KW-1003">Cell membrane</keyword>
<dbReference type="InterPro" id="IPR010290">
    <property type="entry name" value="TM_effector"/>
</dbReference>
<protein>
    <submittedName>
        <fullName evidence="8">Predicted arabinose efflux permease, MFS family</fullName>
    </submittedName>
</protein>
<evidence type="ECO:0000256" key="6">
    <source>
        <dbReference type="ARBA" id="ARBA00023136"/>
    </source>
</evidence>
<organism evidence="8 9">
    <name type="scientific">Paenibacillus polysaccharolyticus</name>
    <dbReference type="NCBI Taxonomy" id="582692"/>
    <lineage>
        <taxon>Bacteria</taxon>
        <taxon>Bacillati</taxon>
        <taxon>Bacillota</taxon>
        <taxon>Bacilli</taxon>
        <taxon>Bacillales</taxon>
        <taxon>Paenibacillaceae</taxon>
        <taxon>Paenibacillus</taxon>
    </lineage>
</organism>
<evidence type="ECO:0000256" key="4">
    <source>
        <dbReference type="ARBA" id="ARBA00022692"/>
    </source>
</evidence>
<dbReference type="GO" id="GO:0005886">
    <property type="term" value="C:plasma membrane"/>
    <property type="evidence" value="ECO:0007669"/>
    <property type="project" value="UniProtKB-SubCell"/>
</dbReference>
<gene>
    <name evidence="8" type="ORF">SAMN05720606_10476</name>
</gene>
<keyword evidence="9" id="KW-1185">Reference proteome</keyword>
<feature type="transmembrane region" description="Helical" evidence="7">
    <location>
        <begin position="402"/>
        <end position="423"/>
    </location>
</feature>
<keyword evidence="2" id="KW-0813">Transport</keyword>
<dbReference type="PANTHER" id="PTHR43266:SF2">
    <property type="entry name" value="MAJOR FACILITATOR SUPERFAMILY (MFS) PROFILE DOMAIN-CONTAINING PROTEIN"/>
    <property type="match status" value="1"/>
</dbReference>
<feature type="transmembrane region" description="Helical" evidence="7">
    <location>
        <begin position="251"/>
        <end position="272"/>
    </location>
</feature>
<feature type="transmembrane region" description="Helical" evidence="7">
    <location>
        <begin position="315"/>
        <end position="333"/>
    </location>
</feature>
<evidence type="ECO:0000256" key="7">
    <source>
        <dbReference type="SAM" id="Phobius"/>
    </source>
</evidence>
<dbReference type="InterPro" id="IPR036259">
    <property type="entry name" value="MFS_trans_sf"/>
</dbReference>
<keyword evidence="6 7" id="KW-0472">Membrane</keyword>
<dbReference type="AlphaFoldDB" id="A0A1G5F6M6"/>
<reference evidence="9" key="1">
    <citation type="submission" date="2016-10" db="EMBL/GenBank/DDBJ databases">
        <authorList>
            <person name="Varghese N."/>
            <person name="Submissions S."/>
        </authorList>
    </citation>
    <scope>NUCLEOTIDE SEQUENCE [LARGE SCALE GENOMIC DNA]</scope>
    <source>
        <strain evidence="9">BL9</strain>
    </source>
</reference>
<evidence type="ECO:0000256" key="1">
    <source>
        <dbReference type="ARBA" id="ARBA00004651"/>
    </source>
</evidence>
<dbReference type="Gene3D" id="1.20.1250.20">
    <property type="entry name" value="MFS general substrate transporter like domains"/>
    <property type="match status" value="1"/>
</dbReference>
<proteinExistence type="predicted"/>
<feature type="transmembrane region" description="Helical" evidence="7">
    <location>
        <begin position="75"/>
        <end position="94"/>
    </location>
</feature>
<dbReference type="CDD" id="cd06173">
    <property type="entry name" value="MFS_MefA_like"/>
    <property type="match status" value="1"/>
</dbReference>
<dbReference type="Proteomes" id="UP000198538">
    <property type="component" value="Unassembled WGS sequence"/>
</dbReference>
<keyword evidence="5 7" id="KW-1133">Transmembrane helix</keyword>